<name>A0A6L2LEV7_TANCI</name>
<accession>A0A6L2LEV7</accession>
<dbReference type="AlphaFoldDB" id="A0A6L2LEV7"/>
<reference evidence="1" key="1">
    <citation type="journal article" date="2019" name="Sci. Rep.">
        <title>Draft genome of Tanacetum cinerariifolium, the natural source of mosquito coil.</title>
        <authorList>
            <person name="Yamashiro T."/>
            <person name="Shiraishi A."/>
            <person name="Satake H."/>
            <person name="Nakayama K."/>
        </authorList>
    </citation>
    <scope>NUCLEOTIDE SEQUENCE</scope>
</reference>
<protein>
    <submittedName>
        <fullName evidence="1">Uncharacterized protein</fullName>
    </submittedName>
</protein>
<organism evidence="1">
    <name type="scientific">Tanacetum cinerariifolium</name>
    <name type="common">Dalmatian daisy</name>
    <name type="synonym">Chrysanthemum cinerariifolium</name>
    <dbReference type="NCBI Taxonomy" id="118510"/>
    <lineage>
        <taxon>Eukaryota</taxon>
        <taxon>Viridiplantae</taxon>
        <taxon>Streptophyta</taxon>
        <taxon>Embryophyta</taxon>
        <taxon>Tracheophyta</taxon>
        <taxon>Spermatophyta</taxon>
        <taxon>Magnoliopsida</taxon>
        <taxon>eudicotyledons</taxon>
        <taxon>Gunneridae</taxon>
        <taxon>Pentapetalae</taxon>
        <taxon>asterids</taxon>
        <taxon>campanulids</taxon>
        <taxon>Asterales</taxon>
        <taxon>Asteraceae</taxon>
        <taxon>Asteroideae</taxon>
        <taxon>Anthemideae</taxon>
        <taxon>Anthemidinae</taxon>
        <taxon>Tanacetum</taxon>
    </lineage>
</organism>
<evidence type="ECO:0000313" key="1">
    <source>
        <dbReference type="EMBL" id="GEU58755.1"/>
    </source>
</evidence>
<comment type="caution">
    <text evidence="1">The sequence shown here is derived from an EMBL/GenBank/DDBJ whole genome shotgun (WGS) entry which is preliminary data.</text>
</comment>
<sequence>MIIDFLNTNPIKYALTVNLTVYTSCIEQFWATAKNINGEAQIHAKVDGKKVIIFEATIRRDLKFEDERGIDCLSSVVIFEQLTLMGSTMASAIIYLATNQKLNFSMYIFESMVKHLDTGNKFLMYPRFGKVFLDKQVDGMLKHNAIYVIPSHTKKVFGNIKREGKDFSRKETPLFPTMFVPAQEEELAQEISSLKKRVKRLEKKRRSRTHGLKRLYKVGLSARVESSAEEQSLGEEDASKQGRNIADINADAKITLVNETSEDQGRFDDQEMIDTRALEALKTSKLKIKGIIVRDHKEPSESTTIPTLIADSTRPKARGIVMEEPSEATTTTIPIPSKVQDKGEGIMAKIEDDFELGQRLQAEEQEQLTDGEKAKLFMEFLEKRRKFFVAKRAEEKRNTPPTKAQQRSLMCTYLKNMDRWKPKALKTKSFAEIQKLSDQAFKRVNIFVDMDTEVVRSSKKAEAT</sequence>
<gene>
    <name evidence="1" type="ORF">Tci_030733</name>
</gene>
<dbReference type="EMBL" id="BKCJ010004055">
    <property type="protein sequence ID" value="GEU58755.1"/>
    <property type="molecule type" value="Genomic_DNA"/>
</dbReference>
<proteinExistence type="predicted"/>